<evidence type="ECO:0000313" key="8">
    <source>
        <dbReference type="EMBL" id="NOH71121.1"/>
    </source>
</evidence>
<keyword evidence="5 6" id="KW-0472">Membrane</keyword>
<dbReference type="EMBL" id="VTXC01000014">
    <property type="protein sequence ID" value="NOH71121.1"/>
    <property type="molecule type" value="Genomic_DNA"/>
</dbReference>
<evidence type="ECO:0000256" key="1">
    <source>
        <dbReference type="ARBA" id="ARBA00004651"/>
    </source>
</evidence>
<accession>A0A7Y4EE59</accession>
<dbReference type="PANTHER" id="PTHR35007">
    <property type="entry name" value="INTEGRAL MEMBRANE PROTEIN-RELATED"/>
    <property type="match status" value="1"/>
</dbReference>
<keyword evidence="2" id="KW-1003">Cell membrane</keyword>
<protein>
    <submittedName>
        <fullName evidence="8">Type II secretion system F family protein</fullName>
    </submittedName>
</protein>
<name>A0A7Y4EE59_9VIBR</name>
<dbReference type="PANTHER" id="PTHR35007:SF2">
    <property type="entry name" value="PILUS ASSEMBLE PROTEIN"/>
    <property type="match status" value="1"/>
</dbReference>
<evidence type="ECO:0000256" key="2">
    <source>
        <dbReference type="ARBA" id="ARBA00022475"/>
    </source>
</evidence>
<feature type="domain" description="Type II secretion system protein GspF" evidence="7">
    <location>
        <begin position="114"/>
        <end position="240"/>
    </location>
</feature>
<dbReference type="GO" id="GO:0005886">
    <property type="term" value="C:plasma membrane"/>
    <property type="evidence" value="ECO:0007669"/>
    <property type="project" value="UniProtKB-SubCell"/>
</dbReference>
<feature type="transmembrane region" description="Helical" evidence="6">
    <location>
        <begin position="226"/>
        <end position="246"/>
    </location>
</feature>
<comment type="caution">
    <text evidence="8">The sequence shown here is derived from an EMBL/GenBank/DDBJ whole genome shotgun (WGS) entry which is preliminary data.</text>
</comment>
<organism evidence="8 9">
    <name type="scientific">Vibrio pectenicida</name>
    <dbReference type="NCBI Taxonomy" id="62763"/>
    <lineage>
        <taxon>Bacteria</taxon>
        <taxon>Pseudomonadati</taxon>
        <taxon>Pseudomonadota</taxon>
        <taxon>Gammaproteobacteria</taxon>
        <taxon>Vibrionales</taxon>
        <taxon>Vibrionaceae</taxon>
        <taxon>Vibrio</taxon>
    </lineage>
</organism>
<evidence type="ECO:0000256" key="6">
    <source>
        <dbReference type="SAM" id="Phobius"/>
    </source>
</evidence>
<sequence length="251" mass="28700">TRVRSSAASDVYKRQIKFLSKFYYNREEIERKLNSAGIYYEWVAQCYYIVKVVLFVLSLMIISMLLLLDYSSSLSSLFYLLASLFVFVIYPDMYIDRRAKKNINHISSRLPFLLDLMNVCVQTGMTIESSLEYLSKELKTVDIHLARVVSITAERSKLVGLQKSLEEFYKLVPTSESQSFVMTLIQSLQFGSSIGAVLSTLSKDIREINIMTMEEKIGKMGSKMSIPLIVFIMAPIVILITAPGIMRMLMQ</sequence>
<evidence type="ECO:0000256" key="3">
    <source>
        <dbReference type="ARBA" id="ARBA00022692"/>
    </source>
</evidence>
<gene>
    <name evidence="8" type="ORF">F0225_07165</name>
</gene>
<feature type="non-terminal residue" evidence="8">
    <location>
        <position position="1"/>
    </location>
</feature>
<evidence type="ECO:0000256" key="4">
    <source>
        <dbReference type="ARBA" id="ARBA00022989"/>
    </source>
</evidence>
<reference evidence="8 9" key="1">
    <citation type="submission" date="2019-09" db="EMBL/GenBank/DDBJ databases">
        <title>Draft genome sequencing and comparative genomics of hatchery-associated Vibrios.</title>
        <authorList>
            <person name="Kehlet-Delgado H."/>
            <person name="Mueller R.S."/>
        </authorList>
    </citation>
    <scope>NUCLEOTIDE SEQUENCE [LARGE SCALE GENOMIC DNA]</scope>
    <source>
        <strain evidence="8 9">99-46-Y</strain>
    </source>
</reference>
<dbReference type="AlphaFoldDB" id="A0A7Y4EE59"/>
<proteinExistence type="predicted"/>
<comment type="subcellular location">
    <subcellularLocation>
        <location evidence="1">Cell membrane</location>
        <topology evidence="1">Multi-pass membrane protein</topology>
    </subcellularLocation>
</comment>
<keyword evidence="3 6" id="KW-0812">Transmembrane</keyword>
<evidence type="ECO:0000256" key="5">
    <source>
        <dbReference type="ARBA" id="ARBA00023136"/>
    </source>
</evidence>
<feature type="transmembrane region" description="Helical" evidence="6">
    <location>
        <begin position="74"/>
        <end position="95"/>
    </location>
</feature>
<keyword evidence="4 6" id="KW-1133">Transmembrane helix</keyword>
<dbReference type="Proteomes" id="UP000565719">
    <property type="component" value="Unassembled WGS sequence"/>
</dbReference>
<dbReference type="InterPro" id="IPR018076">
    <property type="entry name" value="T2SS_GspF_dom"/>
</dbReference>
<evidence type="ECO:0000313" key="9">
    <source>
        <dbReference type="Proteomes" id="UP000565719"/>
    </source>
</evidence>
<feature type="transmembrane region" description="Helical" evidence="6">
    <location>
        <begin position="48"/>
        <end position="68"/>
    </location>
</feature>
<dbReference type="Pfam" id="PF00482">
    <property type="entry name" value="T2SSF"/>
    <property type="match status" value="1"/>
</dbReference>
<evidence type="ECO:0000259" key="7">
    <source>
        <dbReference type="Pfam" id="PF00482"/>
    </source>
</evidence>